<dbReference type="Proteomes" id="UP000807342">
    <property type="component" value="Unassembled WGS sequence"/>
</dbReference>
<dbReference type="EMBL" id="MU151086">
    <property type="protein sequence ID" value="KAF9451410.1"/>
    <property type="molecule type" value="Genomic_DNA"/>
</dbReference>
<protein>
    <submittedName>
        <fullName evidence="3">Uncharacterized protein</fullName>
    </submittedName>
</protein>
<feature type="region of interest" description="Disordered" evidence="1">
    <location>
        <begin position="213"/>
        <end position="241"/>
    </location>
</feature>
<feature type="region of interest" description="Disordered" evidence="1">
    <location>
        <begin position="70"/>
        <end position="95"/>
    </location>
</feature>
<feature type="region of interest" description="Disordered" evidence="1">
    <location>
        <begin position="263"/>
        <end position="363"/>
    </location>
</feature>
<keyword evidence="2" id="KW-0472">Membrane</keyword>
<keyword evidence="4" id="KW-1185">Reference proteome</keyword>
<feature type="transmembrane region" description="Helical" evidence="2">
    <location>
        <begin position="181"/>
        <end position="203"/>
    </location>
</feature>
<name>A0A9P5XIM2_9AGAR</name>
<accession>A0A9P5XIM2</accession>
<keyword evidence="2" id="KW-0812">Transmembrane</keyword>
<feature type="region of interest" description="Disordered" evidence="1">
    <location>
        <begin position="565"/>
        <end position="610"/>
    </location>
</feature>
<keyword evidence="2" id="KW-1133">Transmembrane helix</keyword>
<reference evidence="3" key="1">
    <citation type="submission" date="2020-11" db="EMBL/GenBank/DDBJ databases">
        <authorList>
            <consortium name="DOE Joint Genome Institute"/>
            <person name="Ahrendt S."/>
            <person name="Riley R."/>
            <person name="Andreopoulos W."/>
            <person name="Labutti K."/>
            <person name="Pangilinan J."/>
            <person name="Ruiz-Duenas F.J."/>
            <person name="Barrasa J.M."/>
            <person name="Sanchez-Garcia M."/>
            <person name="Camarero S."/>
            <person name="Miyauchi S."/>
            <person name="Serrano A."/>
            <person name="Linde D."/>
            <person name="Babiker R."/>
            <person name="Drula E."/>
            <person name="Ayuso-Fernandez I."/>
            <person name="Pacheco R."/>
            <person name="Padilla G."/>
            <person name="Ferreira P."/>
            <person name="Barriuso J."/>
            <person name="Kellner H."/>
            <person name="Castanera R."/>
            <person name="Alfaro M."/>
            <person name="Ramirez L."/>
            <person name="Pisabarro A.G."/>
            <person name="Kuo A."/>
            <person name="Tritt A."/>
            <person name="Lipzen A."/>
            <person name="He G."/>
            <person name="Yan M."/>
            <person name="Ng V."/>
            <person name="Cullen D."/>
            <person name="Martin F."/>
            <person name="Rosso M.-N."/>
            <person name="Henrissat B."/>
            <person name="Hibbett D."/>
            <person name="Martinez A.T."/>
            <person name="Grigoriev I.V."/>
        </authorList>
    </citation>
    <scope>NUCLEOTIDE SEQUENCE</scope>
    <source>
        <strain evidence="3">MF-IS2</strain>
    </source>
</reference>
<evidence type="ECO:0000256" key="2">
    <source>
        <dbReference type="SAM" id="Phobius"/>
    </source>
</evidence>
<proteinExistence type="predicted"/>
<feature type="region of interest" description="Disordered" evidence="1">
    <location>
        <begin position="519"/>
        <end position="539"/>
    </location>
</feature>
<sequence length="610" mass="66278">MAKPIPVVVSAAVASSSTQPRRPRRTRPSLFPSSALLSALAGIVAASPVVAGSPAPPSFLCPVLAPPHTPTKTIQRRSYPPVSALQRPKSRRALTPTRSGRILPYKYEPGKDGVWRRVESYSLYGSTLCSNCREPTHAVSADEISTGPSPSPTTTDLTDLHDSLPAGWASPPSRNENRTTLILALSLVLAFFICFFIIGCLFWRKNVRRKHNNSDVEMKAQRRRSRSASVTSTPTQPQVDLEKEIKAKQKIWARATARWKANARFTARKRRGKRPVSSISSQPLDSTTTLNPSTRVDPDDALDSMAPTQHTSRNVSRRESFNSVRDAPPASDQPPEHIDNSPSITVDPAPDEPSSPPAYRRGTLITPIIIPPGGLSVPDERAGSTLLVPSPRPSHLSFDTYSIEAKSSVQSQEADSPQLSVHAAHVATDDKALLARLADLAERPPELLNNAESSHQVSVPVWEDEQMEDFGRTPESSAPDTSGSTSLSPFPPPPSKGKMAEASFYAYRYSFEEFSDLIEPELEPSAPPFEAPGAPVTGDMVMLPSAPPLVEDRFLLEVYPSAPQFEAAAEGDAERDPSRANNNRSVEHQSHQPPPTSRPTSEGTLPGYHP</sequence>
<feature type="compositionally biased region" description="Polar residues" evidence="1">
    <location>
        <begin position="277"/>
        <end position="294"/>
    </location>
</feature>
<feature type="region of interest" description="Disordered" evidence="1">
    <location>
        <begin position="140"/>
        <end position="173"/>
    </location>
</feature>
<dbReference type="AlphaFoldDB" id="A0A9P5XIM2"/>
<evidence type="ECO:0000313" key="3">
    <source>
        <dbReference type="EMBL" id="KAF9451410.1"/>
    </source>
</evidence>
<feature type="region of interest" description="Disordered" evidence="1">
    <location>
        <begin position="468"/>
        <end position="497"/>
    </location>
</feature>
<dbReference type="OrthoDB" id="2756128at2759"/>
<evidence type="ECO:0000313" key="4">
    <source>
        <dbReference type="Proteomes" id="UP000807342"/>
    </source>
</evidence>
<gene>
    <name evidence="3" type="ORF">P691DRAFT_796850</name>
</gene>
<evidence type="ECO:0000256" key="1">
    <source>
        <dbReference type="SAM" id="MobiDB-lite"/>
    </source>
</evidence>
<organism evidence="3 4">
    <name type="scientific">Macrolepiota fuliginosa MF-IS2</name>
    <dbReference type="NCBI Taxonomy" id="1400762"/>
    <lineage>
        <taxon>Eukaryota</taxon>
        <taxon>Fungi</taxon>
        <taxon>Dikarya</taxon>
        <taxon>Basidiomycota</taxon>
        <taxon>Agaricomycotina</taxon>
        <taxon>Agaricomycetes</taxon>
        <taxon>Agaricomycetidae</taxon>
        <taxon>Agaricales</taxon>
        <taxon>Agaricineae</taxon>
        <taxon>Agaricaceae</taxon>
        <taxon>Macrolepiota</taxon>
    </lineage>
</organism>
<comment type="caution">
    <text evidence="3">The sequence shown here is derived from an EMBL/GenBank/DDBJ whole genome shotgun (WGS) entry which is preliminary data.</text>
</comment>